<dbReference type="AlphaFoldDB" id="A0A0C3QLX2"/>
<reference evidence="2 3" key="1">
    <citation type="submission" date="2014-04" db="EMBL/GenBank/DDBJ databases">
        <authorList>
            <consortium name="DOE Joint Genome Institute"/>
            <person name="Kuo A."/>
            <person name="Girlanda M."/>
            <person name="Perotto S."/>
            <person name="Kohler A."/>
            <person name="Nagy L.G."/>
            <person name="Floudas D."/>
            <person name="Copeland A."/>
            <person name="Barry K.W."/>
            <person name="Cichocki N."/>
            <person name="Veneault-Fourrey C."/>
            <person name="LaButti K."/>
            <person name="Lindquist E.A."/>
            <person name="Lipzen A."/>
            <person name="Lundell T."/>
            <person name="Morin E."/>
            <person name="Murat C."/>
            <person name="Sun H."/>
            <person name="Tunlid A."/>
            <person name="Henrissat B."/>
            <person name="Grigoriev I.V."/>
            <person name="Hibbett D.S."/>
            <person name="Martin F."/>
            <person name="Nordberg H.P."/>
            <person name="Cantor M.N."/>
            <person name="Hua S.X."/>
        </authorList>
    </citation>
    <scope>NUCLEOTIDE SEQUENCE [LARGE SCALE GENOMIC DNA]</scope>
    <source>
        <strain evidence="2 3">MUT 4182</strain>
    </source>
</reference>
<feature type="region of interest" description="Disordered" evidence="1">
    <location>
        <begin position="334"/>
        <end position="367"/>
    </location>
</feature>
<gene>
    <name evidence="2" type="ORF">M407DRAFT_23043</name>
</gene>
<feature type="compositionally biased region" description="Polar residues" evidence="1">
    <location>
        <begin position="231"/>
        <end position="240"/>
    </location>
</feature>
<evidence type="ECO:0000313" key="2">
    <source>
        <dbReference type="EMBL" id="KIO27729.1"/>
    </source>
</evidence>
<protein>
    <submittedName>
        <fullName evidence="2">Uncharacterized protein</fullName>
    </submittedName>
</protein>
<keyword evidence="3" id="KW-1185">Reference proteome</keyword>
<dbReference type="Proteomes" id="UP000054248">
    <property type="component" value="Unassembled WGS sequence"/>
</dbReference>
<accession>A0A0C3QLX2</accession>
<dbReference type="OrthoDB" id="3249623at2759"/>
<feature type="compositionally biased region" description="Pro residues" evidence="1">
    <location>
        <begin position="272"/>
        <end position="294"/>
    </location>
</feature>
<feature type="compositionally biased region" description="Polar residues" evidence="1">
    <location>
        <begin position="353"/>
        <end position="367"/>
    </location>
</feature>
<sequence length="367" mass="40696">MPTPKSHYRIALGENNGQHSWIIHSAKGIKWHNIPNELVTLLQKLSVNELLDFALGSDGRWYVRYRQKGPEKHELLPNLWMDLGQGSNVKLDRLPLGPDAEHWGVHRAADGSFQRFSSVGNRDRFTRLLESKSDNLKSNNQIGFVSFGFNGDWAFSANGHVEYRCGKPFQNELTGGWKVRKRVSTIVLSSMARMWIIVWDDGTLSHNLPSNIASDVEDYCQLQHSLKGKSKQGNLGQSKAQKSKAQRNNNQPATATSAQKPQPTSTNSTQPLPIPLLQPPPVPRAVTVPLPPSRPTARYKARGHSTPDVAPSAKCGTLREASSDDTVYRSTCITSTTSSENMGDPGATERLSGRSSHFQSRNYFSQA</sequence>
<reference evidence="3" key="2">
    <citation type="submission" date="2015-01" db="EMBL/GenBank/DDBJ databases">
        <title>Evolutionary Origins and Diversification of the Mycorrhizal Mutualists.</title>
        <authorList>
            <consortium name="DOE Joint Genome Institute"/>
            <consortium name="Mycorrhizal Genomics Consortium"/>
            <person name="Kohler A."/>
            <person name="Kuo A."/>
            <person name="Nagy L.G."/>
            <person name="Floudas D."/>
            <person name="Copeland A."/>
            <person name="Barry K.W."/>
            <person name="Cichocki N."/>
            <person name="Veneault-Fourrey C."/>
            <person name="LaButti K."/>
            <person name="Lindquist E.A."/>
            <person name="Lipzen A."/>
            <person name="Lundell T."/>
            <person name="Morin E."/>
            <person name="Murat C."/>
            <person name="Riley R."/>
            <person name="Ohm R."/>
            <person name="Sun H."/>
            <person name="Tunlid A."/>
            <person name="Henrissat B."/>
            <person name="Grigoriev I.V."/>
            <person name="Hibbett D.S."/>
            <person name="Martin F."/>
        </authorList>
    </citation>
    <scope>NUCLEOTIDE SEQUENCE [LARGE SCALE GENOMIC DNA]</scope>
    <source>
        <strain evidence="3">MUT 4182</strain>
    </source>
</reference>
<dbReference type="HOGENOM" id="CLU_754772_0_0_1"/>
<organism evidence="2 3">
    <name type="scientific">Tulasnella calospora MUT 4182</name>
    <dbReference type="NCBI Taxonomy" id="1051891"/>
    <lineage>
        <taxon>Eukaryota</taxon>
        <taxon>Fungi</taxon>
        <taxon>Dikarya</taxon>
        <taxon>Basidiomycota</taxon>
        <taxon>Agaricomycotina</taxon>
        <taxon>Agaricomycetes</taxon>
        <taxon>Cantharellales</taxon>
        <taxon>Tulasnellaceae</taxon>
        <taxon>Tulasnella</taxon>
    </lineage>
</organism>
<proteinExistence type="predicted"/>
<feature type="region of interest" description="Disordered" evidence="1">
    <location>
        <begin position="227"/>
        <end position="314"/>
    </location>
</feature>
<name>A0A0C3QLX2_9AGAM</name>
<evidence type="ECO:0000313" key="3">
    <source>
        <dbReference type="Proteomes" id="UP000054248"/>
    </source>
</evidence>
<evidence type="ECO:0000256" key="1">
    <source>
        <dbReference type="SAM" id="MobiDB-lite"/>
    </source>
</evidence>
<dbReference type="EMBL" id="KN823004">
    <property type="protein sequence ID" value="KIO27729.1"/>
    <property type="molecule type" value="Genomic_DNA"/>
</dbReference>
<feature type="compositionally biased region" description="Polar residues" evidence="1">
    <location>
        <begin position="246"/>
        <end position="270"/>
    </location>
</feature>